<dbReference type="SUPFAM" id="SSF53335">
    <property type="entry name" value="S-adenosyl-L-methionine-dependent methyltransferases"/>
    <property type="match status" value="1"/>
</dbReference>
<evidence type="ECO:0008006" key="3">
    <source>
        <dbReference type="Google" id="ProtNLM"/>
    </source>
</evidence>
<dbReference type="OMA" id="TERWPRY"/>
<name>A0A1V6X838_PENNA</name>
<reference evidence="2" key="1">
    <citation type="journal article" date="2017" name="Nat. Microbiol.">
        <title>Global analysis of biosynthetic gene clusters reveals vast potential of secondary metabolite production in Penicillium species.</title>
        <authorList>
            <person name="Nielsen J.C."/>
            <person name="Grijseels S."/>
            <person name="Prigent S."/>
            <person name="Ji B."/>
            <person name="Dainat J."/>
            <person name="Nielsen K.F."/>
            <person name="Frisvad J.C."/>
            <person name="Workman M."/>
            <person name="Nielsen J."/>
        </authorList>
    </citation>
    <scope>NUCLEOTIDE SEQUENCE [LARGE SCALE GENOMIC DNA]</scope>
    <source>
        <strain evidence="2">IBT 13039</strain>
    </source>
</reference>
<protein>
    <recommendedName>
        <fullName evidence="3">Methyltransferase domain-containing protein</fullName>
    </recommendedName>
</protein>
<sequence length="222" mass="25381">MAYASSFRCSFGPKATDVDGRQEPRFTDVQGREYQKYSIEHRTYFGPVDEEEAQRLEDQQQVFQRIFDNRLIFPPIRRLRRVLDCGHGSASWAVDVAEQNPDCEVIGVDIAPHMSPDDMPDNLWLQAVTLPLIHALCFGSFVGSVNLELQFRSDNGSITDEHALRRWSTQYLRALEDRKDLRIGSKLRNLMTEAGFVEVDAKMIPLPLSAWSTGRYLAAQEE</sequence>
<dbReference type="InterPro" id="IPR029063">
    <property type="entry name" value="SAM-dependent_MTases_sf"/>
</dbReference>
<dbReference type="Gene3D" id="3.40.50.150">
    <property type="entry name" value="Vaccinia Virus protein VP39"/>
    <property type="match status" value="1"/>
</dbReference>
<dbReference type="Proteomes" id="UP000191691">
    <property type="component" value="Unassembled WGS sequence"/>
</dbReference>
<evidence type="ECO:0000313" key="1">
    <source>
        <dbReference type="EMBL" id="OQE71324.1"/>
    </source>
</evidence>
<dbReference type="STRING" id="60175.A0A1V6X838"/>
<evidence type="ECO:0000313" key="2">
    <source>
        <dbReference type="Proteomes" id="UP000191691"/>
    </source>
</evidence>
<accession>A0A1V6X838</accession>
<dbReference type="EMBL" id="MOOB01000106">
    <property type="protein sequence ID" value="OQE71324.1"/>
    <property type="molecule type" value="Genomic_DNA"/>
</dbReference>
<gene>
    <name evidence="1" type="ORF">PENNAL_c0106G07782</name>
</gene>
<dbReference type="AlphaFoldDB" id="A0A1V6X838"/>
<comment type="caution">
    <text evidence="1">The sequence shown here is derived from an EMBL/GenBank/DDBJ whole genome shotgun (WGS) entry which is preliminary data.</text>
</comment>
<proteinExistence type="predicted"/>
<organism evidence="1 2">
    <name type="scientific">Penicillium nalgiovense</name>
    <dbReference type="NCBI Taxonomy" id="60175"/>
    <lineage>
        <taxon>Eukaryota</taxon>
        <taxon>Fungi</taxon>
        <taxon>Dikarya</taxon>
        <taxon>Ascomycota</taxon>
        <taxon>Pezizomycotina</taxon>
        <taxon>Eurotiomycetes</taxon>
        <taxon>Eurotiomycetidae</taxon>
        <taxon>Eurotiales</taxon>
        <taxon>Aspergillaceae</taxon>
        <taxon>Penicillium</taxon>
    </lineage>
</organism>
<keyword evidence="2" id="KW-1185">Reference proteome</keyword>